<dbReference type="InterPro" id="IPR001509">
    <property type="entry name" value="Epimerase_deHydtase"/>
</dbReference>
<dbReference type="PANTHER" id="PTHR48079">
    <property type="entry name" value="PROTEIN YEEZ"/>
    <property type="match status" value="1"/>
</dbReference>
<dbReference type="Proteomes" id="UP001606210">
    <property type="component" value="Unassembled WGS sequence"/>
</dbReference>
<feature type="domain" description="NAD-dependent epimerase/dehydratase" evidence="1">
    <location>
        <begin position="5"/>
        <end position="204"/>
    </location>
</feature>
<dbReference type="Gene3D" id="3.40.50.720">
    <property type="entry name" value="NAD(P)-binding Rossmann-like Domain"/>
    <property type="match status" value="1"/>
</dbReference>
<dbReference type="SUPFAM" id="SSF51735">
    <property type="entry name" value="NAD(P)-binding Rossmann-fold domains"/>
    <property type="match status" value="1"/>
</dbReference>
<dbReference type="EMBL" id="JBIGHV010000007">
    <property type="protein sequence ID" value="MFG6432143.1"/>
    <property type="molecule type" value="Genomic_DNA"/>
</dbReference>
<evidence type="ECO:0000313" key="3">
    <source>
        <dbReference type="Proteomes" id="UP001606210"/>
    </source>
</evidence>
<accession>A0ABW7F9V2</accession>
<reference evidence="2 3" key="1">
    <citation type="submission" date="2024-08" db="EMBL/GenBank/DDBJ databases">
        <authorList>
            <person name="Lu H."/>
        </authorList>
    </citation>
    <scope>NUCLEOTIDE SEQUENCE [LARGE SCALE GENOMIC DNA]</scope>
    <source>
        <strain evidence="2 3">LYH14W</strain>
    </source>
</reference>
<keyword evidence="3" id="KW-1185">Reference proteome</keyword>
<evidence type="ECO:0000313" key="2">
    <source>
        <dbReference type="EMBL" id="MFG6432143.1"/>
    </source>
</evidence>
<gene>
    <name evidence="2" type="ORF">ACG00Y_19635</name>
</gene>
<evidence type="ECO:0000259" key="1">
    <source>
        <dbReference type="Pfam" id="PF01370"/>
    </source>
</evidence>
<dbReference type="PANTHER" id="PTHR48079:SF6">
    <property type="entry name" value="NAD(P)-BINDING DOMAIN-CONTAINING PROTEIN-RELATED"/>
    <property type="match status" value="1"/>
</dbReference>
<protein>
    <submittedName>
        <fullName evidence="2">NAD-dependent epimerase/dehydratase family protein</fullName>
    </submittedName>
</protein>
<proteinExistence type="predicted"/>
<comment type="caution">
    <text evidence="2">The sequence shown here is derived from an EMBL/GenBank/DDBJ whole genome shotgun (WGS) entry which is preliminary data.</text>
</comment>
<sequence length="329" mass="35150">MSMRVLVIGGAGFVGRRVVAQLQAAGDFAITSASRRPRSMPGVQALSLDARDSDALRTVLRDHDAVVNCVTGSGPDILANARSMAQVLPGSACRRLVHMSSMAAFGELDGDIDDDAPLGDGGGWYAQAKRDAELQLSALAGPDLGVALLRPGCVHGPGSHLWVERVGDWLRQRRLGDLGVAGDGWSNLVHVDDVAKAAVRALQVALPADAPLRANLVAPDSPRWNDYFTALAIALGSTPVRRIHPRQLQLDAYLAAVPLRVWERLAPRLGMGPSLAPPALPPSLLKLFAQHRRLRSTNATAVLGLQWTSFEDGVADSARWYRSSRQLAP</sequence>
<organism evidence="2 3">
    <name type="scientific">Pelomonas parva</name>
    <dbReference type="NCBI Taxonomy" id="3299032"/>
    <lineage>
        <taxon>Bacteria</taxon>
        <taxon>Pseudomonadati</taxon>
        <taxon>Pseudomonadota</taxon>
        <taxon>Betaproteobacteria</taxon>
        <taxon>Burkholderiales</taxon>
        <taxon>Sphaerotilaceae</taxon>
        <taxon>Roseateles</taxon>
    </lineage>
</organism>
<dbReference type="InterPro" id="IPR036291">
    <property type="entry name" value="NAD(P)-bd_dom_sf"/>
</dbReference>
<dbReference type="InterPro" id="IPR051783">
    <property type="entry name" value="NAD(P)-dependent_oxidoreduct"/>
</dbReference>
<name>A0ABW7F9V2_9BURK</name>
<dbReference type="Pfam" id="PF01370">
    <property type="entry name" value="Epimerase"/>
    <property type="match status" value="1"/>
</dbReference>